<dbReference type="RefSeq" id="WP_208727213.1">
    <property type="nucleotide sequence ID" value="NZ_CP024640.1"/>
</dbReference>
<dbReference type="GO" id="GO:0003700">
    <property type="term" value="F:DNA-binding transcription factor activity"/>
    <property type="evidence" value="ECO:0007669"/>
    <property type="project" value="InterPro"/>
</dbReference>
<evidence type="ECO:0000256" key="2">
    <source>
        <dbReference type="ARBA" id="ARBA00023125"/>
    </source>
</evidence>
<dbReference type="PANTHER" id="PTHR46796">
    <property type="entry name" value="HTH-TYPE TRANSCRIPTIONAL ACTIVATOR RHAS-RELATED"/>
    <property type="match status" value="1"/>
</dbReference>
<keyword evidence="6" id="KW-0614">Plasmid</keyword>
<proteinExistence type="predicted"/>
<geneLocation type="plasmid" evidence="7">
    <name>pmsr2d</name>
</geneLocation>
<dbReference type="Pfam" id="PF12852">
    <property type="entry name" value="Cupin_6"/>
    <property type="match status" value="1"/>
</dbReference>
<dbReference type="InterPro" id="IPR032783">
    <property type="entry name" value="AraC_lig"/>
</dbReference>
<keyword evidence="8" id="KW-1185">Reference proteome</keyword>
<keyword evidence="1" id="KW-0805">Transcription regulation</keyword>
<evidence type="ECO:0000313" key="6">
    <source>
        <dbReference type="EMBL" id="QGR10033.1"/>
    </source>
</evidence>
<dbReference type="Proteomes" id="UP000424872">
    <property type="component" value="Plasmid pMSR2D"/>
</dbReference>
<dbReference type="InterPro" id="IPR009057">
    <property type="entry name" value="Homeodomain-like_sf"/>
</dbReference>
<gene>
    <name evidence="6" type="ORF">CTZ24_26620</name>
    <name evidence="5" type="ORF">Q3404_24145</name>
</gene>
<evidence type="ECO:0000313" key="8">
    <source>
        <dbReference type="Proteomes" id="UP001171299"/>
    </source>
</evidence>
<feature type="domain" description="HTH araC/xylS-type" evidence="4">
    <location>
        <begin position="201"/>
        <end position="299"/>
    </location>
</feature>
<keyword evidence="3" id="KW-0804">Transcription</keyword>
<keyword evidence="2" id="KW-0238">DNA-binding</keyword>
<dbReference type="AlphaFoldDB" id="A0AAP9KSF7"/>
<dbReference type="SUPFAM" id="SSF46689">
    <property type="entry name" value="Homeodomain-like"/>
    <property type="match status" value="2"/>
</dbReference>
<reference evidence="6" key="2">
    <citation type="journal article" date="2020" name="Environ. Microbiol.">
        <title>The extreme plant-growth-promoting properties of Pantoea phytobeneficialis MSR2 revealed by functional and genomic analysis.</title>
        <authorList>
            <person name="Nascimento F.X."/>
            <person name="Hernandez A.G."/>
            <person name="Glick B.R."/>
            <person name="Rossi M.J."/>
        </authorList>
    </citation>
    <scope>NUCLEOTIDE SEQUENCE</scope>
    <source>
        <strain evidence="6">MSR2</strain>
    </source>
</reference>
<dbReference type="InterPro" id="IPR020449">
    <property type="entry name" value="Tscrpt_reg_AraC-type_HTH"/>
</dbReference>
<reference evidence="7" key="1">
    <citation type="submission" date="2017-11" db="EMBL/GenBank/DDBJ databases">
        <title>Genome sequence of Pantoea sp. MSR2.</title>
        <authorList>
            <person name="Nascimento F.X."/>
        </authorList>
    </citation>
    <scope>NUCLEOTIDE SEQUENCE [LARGE SCALE GENOMIC DNA]</scope>
    <source>
        <strain evidence="7">MSR2</strain>
        <plasmid evidence="7">pmsr2d</plasmid>
    </source>
</reference>
<dbReference type="KEGG" id="ppho:CTZ24_26620"/>
<evidence type="ECO:0000259" key="4">
    <source>
        <dbReference type="PROSITE" id="PS01124"/>
    </source>
</evidence>
<name>A0AAP9KSF7_9GAMM</name>
<sequence>MDLLSDVLQLLSAQSYVTTGQTTGPCWSMRYPGFSGMKFMAVRQGKIWFRLEAENHWRALSPGDGVIITRSAPFIMASDPALLPVSSESVPYVRKNGLADYGGEDSLLLAGKMEIDPVSAEQLLNVLPVVIPLHSTSDSSSTLNWLMTRLHDESQSNRPGSALAGNHLMHLVMIEGFRSWLFSEEAQLHGWIGALQDARIMRAVTAIHAEPAKSWQLMELAAIAGLSRAGFARRFTETTGTSPLNYVTHWRMQLASKALRLSTEPIKHLAFRLGYAAESTFSTVFRRVYGVSPSAHRAASRDGPLYRLSSFRDKHAASDKQE</sequence>
<evidence type="ECO:0000256" key="3">
    <source>
        <dbReference type="ARBA" id="ARBA00023163"/>
    </source>
</evidence>
<evidence type="ECO:0000313" key="7">
    <source>
        <dbReference type="Proteomes" id="UP000424872"/>
    </source>
</evidence>
<evidence type="ECO:0000256" key="1">
    <source>
        <dbReference type="ARBA" id="ARBA00023015"/>
    </source>
</evidence>
<organism evidence="6 7">
    <name type="scientific">Pantoea phytobeneficialis</name>
    <dbReference type="NCBI Taxonomy" id="2052056"/>
    <lineage>
        <taxon>Bacteria</taxon>
        <taxon>Pseudomonadati</taxon>
        <taxon>Pseudomonadota</taxon>
        <taxon>Gammaproteobacteria</taxon>
        <taxon>Enterobacterales</taxon>
        <taxon>Erwiniaceae</taxon>
        <taxon>Pantoea</taxon>
    </lineage>
</organism>
<dbReference type="PROSITE" id="PS01124">
    <property type="entry name" value="HTH_ARAC_FAMILY_2"/>
    <property type="match status" value="1"/>
</dbReference>
<evidence type="ECO:0000313" key="5">
    <source>
        <dbReference type="EMBL" id="MDO6409672.1"/>
    </source>
</evidence>
<protein>
    <submittedName>
        <fullName evidence="6">AraC family transcriptional regulator</fullName>
    </submittedName>
</protein>
<dbReference type="Gene3D" id="1.10.10.60">
    <property type="entry name" value="Homeodomain-like"/>
    <property type="match status" value="2"/>
</dbReference>
<accession>A0AAP9KSF7</accession>
<dbReference type="EMBL" id="JAUOOM010000034">
    <property type="protein sequence ID" value="MDO6409672.1"/>
    <property type="molecule type" value="Genomic_DNA"/>
</dbReference>
<dbReference type="EMBL" id="CP024640">
    <property type="protein sequence ID" value="QGR10033.1"/>
    <property type="molecule type" value="Genomic_DNA"/>
</dbReference>
<reference evidence="5" key="3">
    <citation type="submission" date="2023-07" db="EMBL/GenBank/DDBJ databases">
        <title>The extreme plant-growth-promoting properties of Pantoea phytobeneficialis PF55 revealed by functional and genomic analysis.</title>
        <authorList>
            <person name="Nascimento F.X."/>
            <person name="Marcio R.J."/>
        </authorList>
    </citation>
    <scope>NUCLEOTIDE SEQUENCE</scope>
    <source>
        <strain evidence="5">PF55</strain>
    </source>
</reference>
<dbReference type="PRINTS" id="PR00032">
    <property type="entry name" value="HTHARAC"/>
</dbReference>
<geneLocation type="plasmid" evidence="6">
    <name>pMSR2D</name>
</geneLocation>
<dbReference type="Pfam" id="PF12833">
    <property type="entry name" value="HTH_18"/>
    <property type="match status" value="1"/>
</dbReference>
<dbReference type="InterPro" id="IPR018060">
    <property type="entry name" value="HTH_AraC"/>
</dbReference>
<dbReference type="SMART" id="SM00342">
    <property type="entry name" value="HTH_ARAC"/>
    <property type="match status" value="1"/>
</dbReference>
<dbReference type="GO" id="GO:0043565">
    <property type="term" value="F:sequence-specific DNA binding"/>
    <property type="evidence" value="ECO:0007669"/>
    <property type="project" value="InterPro"/>
</dbReference>
<dbReference type="Proteomes" id="UP001171299">
    <property type="component" value="Unassembled WGS sequence"/>
</dbReference>
<dbReference type="PANTHER" id="PTHR46796:SF7">
    <property type="entry name" value="ARAC FAMILY TRANSCRIPTIONAL REGULATOR"/>
    <property type="match status" value="1"/>
</dbReference>
<dbReference type="InterPro" id="IPR050204">
    <property type="entry name" value="AraC_XylS_family_regulators"/>
</dbReference>